<accession>W9XAG7</accession>
<feature type="region of interest" description="Disordered" evidence="1">
    <location>
        <begin position="133"/>
        <end position="308"/>
    </location>
</feature>
<dbReference type="Proteomes" id="UP000019478">
    <property type="component" value="Unassembled WGS sequence"/>
</dbReference>
<proteinExistence type="predicted"/>
<feature type="compositionally biased region" description="Acidic residues" evidence="1">
    <location>
        <begin position="49"/>
        <end position="60"/>
    </location>
</feature>
<dbReference type="HOGENOM" id="CLU_022722_0_0_1"/>
<protein>
    <submittedName>
        <fullName evidence="2">Uncharacterized protein</fullName>
    </submittedName>
</protein>
<gene>
    <name evidence="2" type="ORF">A1O3_09698</name>
</gene>
<dbReference type="STRING" id="1182542.W9XAG7"/>
<dbReference type="eggNOG" id="ENOG502RW5K">
    <property type="taxonomic scope" value="Eukaryota"/>
</dbReference>
<organism evidence="2 3">
    <name type="scientific">Capronia epimyces CBS 606.96</name>
    <dbReference type="NCBI Taxonomy" id="1182542"/>
    <lineage>
        <taxon>Eukaryota</taxon>
        <taxon>Fungi</taxon>
        <taxon>Dikarya</taxon>
        <taxon>Ascomycota</taxon>
        <taxon>Pezizomycotina</taxon>
        <taxon>Eurotiomycetes</taxon>
        <taxon>Chaetothyriomycetidae</taxon>
        <taxon>Chaetothyriales</taxon>
        <taxon>Herpotrichiellaceae</taxon>
        <taxon>Capronia</taxon>
    </lineage>
</organism>
<feature type="region of interest" description="Disordered" evidence="1">
    <location>
        <begin position="397"/>
        <end position="507"/>
    </location>
</feature>
<dbReference type="AlphaFoldDB" id="W9XAG7"/>
<feature type="compositionally biased region" description="Basic residues" evidence="1">
    <location>
        <begin position="170"/>
        <end position="187"/>
    </location>
</feature>
<evidence type="ECO:0000313" key="3">
    <source>
        <dbReference type="Proteomes" id="UP000019478"/>
    </source>
</evidence>
<feature type="compositionally biased region" description="Low complexity" evidence="1">
    <location>
        <begin position="344"/>
        <end position="358"/>
    </location>
</feature>
<feature type="compositionally biased region" description="Low complexity" evidence="1">
    <location>
        <begin position="189"/>
        <end position="198"/>
    </location>
</feature>
<reference evidence="2 3" key="1">
    <citation type="submission" date="2013-03" db="EMBL/GenBank/DDBJ databases">
        <title>The Genome Sequence of Capronia epimyces CBS 606.96.</title>
        <authorList>
            <consortium name="The Broad Institute Genomics Platform"/>
            <person name="Cuomo C."/>
            <person name="de Hoog S."/>
            <person name="Gorbushina A."/>
            <person name="Walker B."/>
            <person name="Young S.K."/>
            <person name="Zeng Q."/>
            <person name="Gargeya S."/>
            <person name="Fitzgerald M."/>
            <person name="Haas B."/>
            <person name="Abouelleil A."/>
            <person name="Allen A.W."/>
            <person name="Alvarado L."/>
            <person name="Arachchi H.M."/>
            <person name="Berlin A.M."/>
            <person name="Chapman S.B."/>
            <person name="Gainer-Dewar J."/>
            <person name="Goldberg J."/>
            <person name="Griggs A."/>
            <person name="Gujja S."/>
            <person name="Hansen M."/>
            <person name="Howarth C."/>
            <person name="Imamovic A."/>
            <person name="Ireland A."/>
            <person name="Larimer J."/>
            <person name="McCowan C."/>
            <person name="Murphy C."/>
            <person name="Pearson M."/>
            <person name="Poon T.W."/>
            <person name="Priest M."/>
            <person name="Roberts A."/>
            <person name="Saif S."/>
            <person name="Shea T."/>
            <person name="Sisk P."/>
            <person name="Sykes S."/>
            <person name="Wortman J."/>
            <person name="Nusbaum C."/>
            <person name="Birren B."/>
        </authorList>
    </citation>
    <scope>NUCLEOTIDE SEQUENCE [LARGE SCALE GENOMIC DNA]</scope>
    <source>
        <strain evidence="2 3">CBS 606.96</strain>
    </source>
</reference>
<comment type="caution">
    <text evidence="2">The sequence shown here is derived from an EMBL/GenBank/DDBJ whole genome shotgun (WGS) entry which is preliminary data.</text>
</comment>
<feature type="compositionally biased region" description="Polar residues" evidence="1">
    <location>
        <begin position="206"/>
        <end position="217"/>
    </location>
</feature>
<feature type="compositionally biased region" description="Basic and acidic residues" evidence="1">
    <location>
        <begin position="221"/>
        <end position="230"/>
    </location>
</feature>
<dbReference type="EMBL" id="AMGY01000010">
    <property type="protein sequence ID" value="EXJ77472.1"/>
    <property type="molecule type" value="Genomic_DNA"/>
</dbReference>
<feature type="region of interest" description="Disordered" evidence="1">
    <location>
        <begin position="323"/>
        <end position="362"/>
    </location>
</feature>
<name>W9XAG7_9EURO</name>
<feature type="compositionally biased region" description="Low complexity" evidence="1">
    <location>
        <begin position="454"/>
        <end position="486"/>
    </location>
</feature>
<feature type="region of interest" description="Disordered" evidence="1">
    <location>
        <begin position="1"/>
        <end position="72"/>
    </location>
</feature>
<sequence length="507" mass="53832">MGNTNVTPSEWDRKTNSWIPGSEVEARNARLKSKHLLTVPDSPNSHEENDNEEDNDDLFDADGLPTKRRKTNTGVPERVIEIKKWAPIDSALAEKLPEPKYLADRRPGMESLYGGAYKATNGFGTLGINPAAVSGAVGYDLGDGSGLGSASGVLGSTKPAPESTPVRRNMPPKRKKKKLGGPGRRKANPTPAGGTAPAVALEDVTMTDTPTGDNIQPATKDGQEDKHPAGDPEDSGSESEGEGSEEGEIEEAEKEPSQATAQTTNLLGDTDPTQTQTQASQTEVESRDESADITAQSDMTDTEMHHAISSEVLSSAQTLQAETVRQQAATPIAVPEETQPELQLEVTSTTETPVTETALPPPPAMAEIEANADANVSDNTAMTVEPEPELVLEQVPIPEHDPQATAVSVPTPEAVRTEDAVSPTFEQAEQTEAQDQTTQATTHTIADDTHLTDEAQPQQAPTPTQTSEPQEPQEPQQEAAEEQAQAGGEVDLLGGLEAAVEKEHRAI</sequence>
<feature type="compositionally biased region" description="Polar residues" evidence="1">
    <location>
        <begin position="258"/>
        <end position="283"/>
    </location>
</feature>
<feature type="compositionally biased region" description="Acidic residues" evidence="1">
    <location>
        <begin position="231"/>
        <end position="253"/>
    </location>
</feature>
<dbReference type="RefSeq" id="XP_007737982.1">
    <property type="nucleotide sequence ID" value="XM_007739792.1"/>
</dbReference>
<keyword evidence="3" id="KW-1185">Reference proteome</keyword>
<dbReference type="OrthoDB" id="4161057at2759"/>
<evidence type="ECO:0000256" key="1">
    <source>
        <dbReference type="SAM" id="MobiDB-lite"/>
    </source>
</evidence>
<dbReference type="GeneID" id="19173782"/>
<feature type="compositionally biased region" description="Low complexity" evidence="1">
    <location>
        <begin position="424"/>
        <end position="444"/>
    </location>
</feature>
<evidence type="ECO:0000313" key="2">
    <source>
        <dbReference type="EMBL" id="EXJ77472.1"/>
    </source>
</evidence>